<dbReference type="AlphaFoldDB" id="A0A9D4G2T5"/>
<evidence type="ECO:0000313" key="3">
    <source>
        <dbReference type="Proteomes" id="UP000828390"/>
    </source>
</evidence>
<accession>A0A9D4G2T5</accession>
<name>A0A9D4G2T5_DREPO</name>
<organism evidence="2 3">
    <name type="scientific">Dreissena polymorpha</name>
    <name type="common">Zebra mussel</name>
    <name type="synonym">Mytilus polymorpha</name>
    <dbReference type="NCBI Taxonomy" id="45954"/>
    <lineage>
        <taxon>Eukaryota</taxon>
        <taxon>Metazoa</taxon>
        <taxon>Spiralia</taxon>
        <taxon>Lophotrochozoa</taxon>
        <taxon>Mollusca</taxon>
        <taxon>Bivalvia</taxon>
        <taxon>Autobranchia</taxon>
        <taxon>Heteroconchia</taxon>
        <taxon>Euheterodonta</taxon>
        <taxon>Imparidentia</taxon>
        <taxon>Neoheterodontei</taxon>
        <taxon>Myida</taxon>
        <taxon>Dreissenoidea</taxon>
        <taxon>Dreissenidae</taxon>
        <taxon>Dreissena</taxon>
    </lineage>
</organism>
<gene>
    <name evidence="2" type="ORF">DPMN_137886</name>
</gene>
<reference evidence="2" key="2">
    <citation type="submission" date="2020-11" db="EMBL/GenBank/DDBJ databases">
        <authorList>
            <person name="McCartney M.A."/>
            <person name="Auch B."/>
            <person name="Kono T."/>
            <person name="Mallez S."/>
            <person name="Becker A."/>
            <person name="Gohl D.M."/>
            <person name="Silverstein K.A.T."/>
            <person name="Koren S."/>
            <person name="Bechman K.B."/>
            <person name="Herman A."/>
            <person name="Abrahante J.E."/>
            <person name="Garbe J."/>
        </authorList>
    </citation>
    <scope>NUCLEOTIDE SEQUENCE</scope>
    <source>
        <strain evidence="2">Duluth1</strain>
        <tissue evidence="2">Whole animal</tissue>
    </source>
</reference>
<sequence length="67" mass="7072">MIDPRSSTAAANLSSTQSPALKQSSTGKYRIAGERSTLITEPSYSSASTVLGCIIFPPTSELPVQNR</sequence>
<keyword evidence="3" id="KW-1185">Reference proteome</keyword>
<protein>
    <submittedName>
        <fullName evidence="2">Uncharacterized protein</fullName>
    </submittedName>
</protein>
<dbReference type="EMBL" id="JAIWYP010000006">
    <property type="protein sequence ID" value="KAH3809513.1"/>
    <property type="molecule type" value="Genomic_DNA"/>
</dbReference>
<dbReference type="Proteomes" id="UP000828390">
    <property type="component" value="Unassembled WGS sequence"/>
</dbReference>
<proteinExistence type="predicted"/>
<reference evidence="2" key="1">
    <citation type="journal article" date="2019" name="bioRxiv">
        <title>The Genome of the Zebra Mussel, Dreissena polymorpha: A Resource for Invasive Species Research.</title>
        <authorList>
            <person name="McCartney M.A."/>
            <person name="Auch B."/>
            <person name="Kono T."/>
            <person name="Mallez S."/>
            <person name="Zhang Y."/>
            <person name="Obille A."/>
            <person name="Becker A."/>
            <person name="Abrahante J.E."/>
            <person name="Garbe J."/>
            <person name="Badalamenti J.P."/>
            <person name="Herman A."/>
            <person name="Mangelson H."/>
            <person name="Liachko I."/>
            <person name="Sullivan S."/>
            <person name="Sone E.D."/>
            <person name="Koren S."/>
            <person name="Silverstein K.A.T."/>
            <person name="Beckman K.B."/>
            <person name="Gohl D.M."/>
        </authorList>
    </citation>
    <scope>NUCLEOTIDE SEQUENCE</scope>
    <source>
        <strain evidence="2">Duluth1</strain>
        <tissue evidence="2">Whole animal</tissue>
    </source>
</reference>
<feature type="compositionally biased region" description="Polar residues" evidence="1">
    <location>
        <begin position="1"/>
        <end position="27"/>
    </location>
</feature>
<evidence type="ECO:0000256" key="1">
    <source>
        <dbReference type="SAM" id="MobiDB-lite"/>
    </source>
</evidence>
<comment type="caution">
    <text evidence="2">The sequence shown here is derived from an EMBL/GenBank/DDBJ whole genome shotgun (WGS) entry which is preliminary data.</text>
</comment>
<evidence type="ECO:0000313" key="2">
    <source>
        <dbReference type="EMBL" id="KAH3809513.1"/>
    </source>
</evidence>
<feature type="region of interest" description="Disordered" evidence="1">
    <location>
        <begin position="1"/>
        <end position="28"/>
    </location>
</feature>